<proteinExistence type="predicted"/>
<reference evidence="1 2" key="1">
    <citation type="journal article" date="2019" name="ISME J.">
        <title>Candidatus Macondimonas diazotrophica, a novel gammaproteobacterial genus dominating crude-oil-contaminated coastal sediments.</title>
        <authorList>
            <person name="Karthikeyan S."/>
            <person name="Konstantinidis K."/>
        </authorList>
    </citation>
    <scope>NUCLEOTIDE SEQUENCE [LARGE SCALE GENOMIC DNA]</scope>
    <source>
        <strain evidence="1 2">KTK01</strain>
    </source>
</reference>
<gene>
    <name evidence="1" type="ORF">E4680_13485</name>
</gene>
<accession>A0A4Z0F4G4</accession>
<keyword evidence="2" id="KW-1185">Reference proteome</keyword>
<dbReference type="RefSeq" id="WP_135282943.1">
    <property type="nucleotide sequence ID" value="NZ_SRIO01000039.1"/>
</dbReference>
<evidence type="ECO:0000313" key="2">
    <source>
        <dbReference type="Proteomes" id="UP000297890"/>
    </source>
</evidence>
<evidence type="ECO:0000313" key="1">
    <source>
        <dbReference type="EMBL" id="TFZ81184.1"/>
    </source>
</evidence>
<comment type="caution">
    <text evidence="1">The sequence shown here is derived from an EMBL/GenBank/DDBJ whole genome shotgun (WGS) entry which is preliminary data.</text>
</comment>
<organism evidence="1 2">
    <name type="scientific">Candidatus Macondimonas diazotrophica</name>
    <dbReference type="NCBI Taxonomy" id="2305248"/>
    <lineage>
        <taxon>Bacteria</taxon>
        <taxon>Pseudomonadati</taxon>
        <taxon>Pseudomonadota</taxon>
        <taxon>Gammaproteobacteria</taxon>
        <taxon>Chromatiales</taxon>
        <taxon>Ectothiorhodospiraceae</taxon>
        <taxon>Candidatus Macondimonas</taxon>
    </lineage>
</organism>
<sequence length="98" mass="10544">MPDTIDHGLTPWLIEIIAELGVARSGMSGLVGLDYGEIESYARFAGIKLGRAAIMIRKISAAYATGYNEGQDDKSPLPWKQSSDSIADSISIWLDSLG</sequence>
<name>A0A4Z0F4G4_9GAMM</name>
<dbReference type="EMBL" id="SRIO01000039">
    <property type="protein sequence ID" value="TFZ81184.1"/>
    <property type="molecule type" value="Genomic_DNA"/>
</dbReference>
<protein>
    <submittedName>
        <fullName evidence="1">Uncharacterized protein</fullName>
    </submittedName>
</protein>
<dbReference type="AlphaFoldDB" id="A0A4Z0F4G4"/>
<dbReference type="Proteomes" id="UP000297890">
    <property type="component" value="Unassembled WGS sequence"/>
</dbReference>